<evidence type="ECO:0000313" key="3">
    <source>
        <dbReference type="Proteomes" id="UP000789508"/>
    </source>
</evidence>
<dbReference type="OrthoDB" id="10420850at2759"/>
<protein>
    <submittedName>
        <fullName evidence="2">10916_t:CDS:1</fullName>
    </submittedName>
</protein>
<reference evidence="2" key="1">
    <citation type="submission" date="2021-06" db="EMBL/GenBank/DDBJ databases">
        <authorList>
            <person name="Kallberg Y."/>
            <person name="Tangrot J."/>
            <person name="Rosling A."/>
        </authorList>
    </citation>
    <scope>NUCLEOTIDE SEQUENCE</scope>
    <source>
        <strain evidence="2">FL130A</strain>
    </source>
</reference>
<gene>
    <name evidence="2" type="ORF">ALEPTO_LOCUS9959</name>
</gene>
<dbReference type="Proteomes" id="UP000789508">
    <property type="component" value="Unassembled WGS sequence"/>
</dbReference>
<feature type="region of interest" description="Disordered" evidence="1">
    <location>
        <begin position="414"/>
        <end position="433"/>
    </location>
</feature>
<comment type="caution">
    <text evidence="2">The sequence shown here is derived from an EMBL/GenBank/DDBJ whole genome shotgun (WGS) entry which is preliminary data.</text>
</comment>
<feature type="compositionally biased region" description="Basic and acidic residues" evidence="1">
    <location>
        <begin position="389"/>
        <end position="399"/>
    </location>
</feature>
<keyword evidence="3" id="KW-1185">Reference proteome</keyword>
<sequence>MNNNDDGNEDTLAIDKFLRQTSNIENNSKDHFLFETVEFDFNKLRLNDNNKNEHDDDLLLKRSRRESAAIFNTLIDEIPDALDFLNDTLDINDAVDNEEYENEIRCDDIESLDVVMPPLSTEIRDSAMMNNVQKKYGINSNGNNDISLKRHGTLDAIIEEPLPYSLTATKNSTDKFTNTIGNIINSKPNLSLSSSLSLSTTHIEPSKFTIASDENKPPHQKTDNSSILQLEEQANEALKQLKEIVALDQDTSACLTPTSTKSFRDQNFEMPDFKSPNQVVRSIHRLLLGPLEIDNNNKDVSSIQKNNGNSENRILSAISRNTSNSIRNSQYSSTKSFLSREIKSNNIDLEAEKFFLSRTTINPSNTNNNVNNNNNVNGLSTFSSPYSKRTSDQAARDGQGKSMLMSRGMITKLSTPKSVVSSTEKKQIPKPRTTSTFASRLAAKRNDRLNGLKFLETTSQDRRTMK</sequence>
<feature type="region of interest" description="Disordered" evidence="1">
    <location>
        <begin position="379"/>
        <end position="401"/>
    </location>
</feature>
<dbReference type="EMBL" id="CAJVPS010009323">
    <property type="protein sequence ID" value="CAG8649280.1"/>
    <property type="molecule type" value="Genomic_DNA"/>
</dbReference>
<evidence type="ECO:0000256" key="1">
    <source>
        <dbReference type="SAM" id="MobiDB-lite"/>
    </source>
</evidence>
<organism evidence="2 3">
    <name type="scientific">Ambispora leptoticha</name>
    <dbReference type="NCBI Taxonomy" id="144679"/>
    <lineage>
        <taxon>Eukaryota</taxon>
        <taxon>Fungi</taxon>
        <taxon>Fungi incertae sedis</taxon>
        <taxon>Mucoromycota</taxon>
        <taxon>Glomeromycotina</taxon>
        <taxon>Glomeromycetes</taxon>
        <taxon>Archaeosporales</taxon>
        <taxon>Ambisporaceae</taxon>
        <taxon>Ambispora</taxon>
    </lineage>
</organism>
<proteinExistence type="predicted"/>
<evidence type="ECO:0000313" key="2">
    <source>
        <dbReference type="EMBL" id="CAG8649280.1"/>
    </source>
</evidence>
<feature type="compositionally biased region" description="Polar residues" evidence="1">
    <location>
        <begin position="379"/>
        <end position="388"/>
    </location>
</feature>
<accession>A0A9N9H5R7</accession>
<name>A0A9N9H5R7_9GLOM</name>
<dbReference type="AlphaFoldDB" id="A0A9N9H5R7"/>